<keyword evidence="4" id="KW-0805">Transcription regulation</keyword>
<dbReference type="CDD" id="cd07153">
    <property type="entry name" value="Fur_like"/>
    <property type="match status" value="1"/>
</dbReference>
<evidence type="ECO:0000256" key="6">
    <source>
        <dbReference type="ARBA" id="ARBA00023163"/>
    </source>
</evidence>
<dbReference type="InterPro" id="IPR002481">
    <property type="entry name" value="FUR"/>
</dbReference>
<sequence>MKDFKQLLKENNIKVTPQRNLIYRELLNLEGHPSADIVFNKVKKTFPNISYDTVYRTLLTFSKIGIVDIVEGYGEPKRFDTNVNKHHHFRCLNCNKIVDIYEDCFDDLKIPDKVMEKFKVLKSKVILEGICDECDNNG</sequence>
<dbReference type="GO" id="GO:1900376">
    <property type="term" value="P:regulation of secondary metabolite biosynthetic process"/>
    <property type="evidence" value="ECO:0007669"/>
    <property type="project" value="TreeGrafter"/>
</dbReference>
<evidence type="ECO:0008006" key="8">
    <source>
        <dbReference type="Google" id="ProtNLM"/>
    </source>
</evidence>
<gene>
    <name evidence="7" type="ORF">S01H4_03513</name>
</gene>
<comment type="caution">
    <text evidence="7">The sequence shown here is derived from an EMBL/GenBank/DDBJ whole genome shotgun (WGS) entry which is preliminary data.</text>
</comment>
<dbReference type="AlphaFoldDB" id="X0ZIB9"/>
<keyword evidence="5" id="KW-0238">DNA-binding</keyword>
<keyword evidence="3" id="KW-0862">Zinc</keyword>
<dbReference type="Pfam" id="PF01475">
    <property type="entry name" value="FUR"/>
    <property type="match status" value="1"/>
</dbReference>
<evidence type="ECO:0000313" key="7">
    <source>
        <dbReference type="EMBL" id="GAG57872.1"/>
    </source>
</evidence>
<dbReference type="GO" id="GO:0008270">
    <property type="term" value="F:zinc ion binding"/>
    <property type="evidence" value="ECO:0007669"/>
    <property type="project" value="TreeGrafter"/>
</dbReference>
<evidence type="ECO:0000256" key="5">
    <source>
        <dbReference type="ARBA" id="ARBA00023125"/>
    </source>
</evidence>
<dbReference type="EMBL" id="BART01000868">
    <property type="protein sequence ID" value="GAG57872.1"/>
    <property type="molecule type" value="Genomic_DNA"/>
</dbReference>
<dbReference type="SUPFAM" id="SSF46785">
    <property type="entry name" value="Winged helix' DNA-binding domain"/>
    <property type="match status" value="1"/>
</dbReference>
<dbReference type="GO" id="GO:0003700">
    <property type="term" value="F:DNA-binding transcription factor activity"/>
    <property type="evidence" value="ECO:0007669"/>
    <property type="project" value="InterPro"/>
</dbReference>
<dbReference type="GO" id="GO:0000976">
    <property type="term" value="F:transcription cis-regulatory region binding"/>
    <property type="evidence" value="ECO:0007669"/>
    <property type="project" value="TreeGrafter"/>
</dbReference>
<dbReference type="PANTHER" id="PTHR33202:SF7">
    <property type="entry name" value="FERRIC UPTAKE REGULATION PROTEIN"/>
    <property type="match status" value="1"/>
</dbReference>
<keyword evidence="2" id="KW-0678">Repressor</keyword>
<comment type="similarity">
    <text evidence="1">Belongs to the Fur family.</text>
</comment>
<protein>
    <recommendedName>
        <fullName evidence="8">Transcriptional repressor</fullName>
    </recommendedName>
</protein>
<organism evidence="7">
    <name type="scientific">marine sediment metagenome</name>
    <dbReference type="NCBI Taxonomy" id="412755"/>
    <lineage>
        <taxon>unclassified sequences</taxon>
        <taxon>metagenomes</taxon>
        <taxon>ecological metagenomes</taxon>
    </lineage>
</organism>
<evidence type="ECO:0000256" key="1">
    <source>
        <dbReference type="ARBA" id="ARBA00007957"/>
    </source>
</evidence>
<name>X0ZIB9_9ZZZZ</name>
<evidence type="ECO:0000256" key="2">
    <source>
        <dbReference type="ARBA" id="ARBA00022491"/>
    </source>
</evidence>
<evidence type="ECO:0000256" key="3">
    <source>
        <dbReference type="ARBA" id="ARBA00022833"/>
    </source>
</evidence>
<reference evidence="7" key="1">
    <citation type="journal article" date="2014" name="Front. Microbiol.">
        <title>High frequency of phylogenetically diverse reductive dehalogenase-homologous genes in deep subseafloor sedimentary metagenomes.</title>
        <authorList>
            <person name="Kawai M."/>
            <person name="Futagami T."/>
            <person name="Toyoda A."/>
            <person name="Takaki Y."/>
            <person name="Nishi S."/>
            <person name="Hori S."/>
            <person name="Arai W."/>
            <person name="Tsubouchi T."/>
            <person name="Morono Y."/>
            <person name="Uchiyama I."/>
            <person name="Ito T."/>
            <person name="Fujiyama A."/>
            <person name="Inagaki F."/>
            <person name="Takami H."/>
        </authorList>
    </citation>
    <scope>NUCLEOTIDE SEQUENCE</scope>
    <source>
        <strain evidence="7">Expedition CK06-06</strain>
    </source>
</reference>
<dbReference type="InterPro" id="IPR043135">
    <property type="entry name" value="Fur_C"/>
</dbReference>
<dbReference type="InterPro" id="IPR036388">
    <property type="entry name" value="WH-like_DNA-bd_sf"/>
</dbReference>
<dbReference type="Gene3D" id="3.30.1490.190">
    <property type="match status" value="1"/>
</dbReference>
<dbReference type="InterPro" id="IPR036390">
    <property type="entry name" value="WH_DNA-bd_sf"/>
</dbReference>
<accession>X0ZIB9</accession>
<keyword evidence="6" id="KW-0804">Transcription</keyword>
<evidence type="ECO:0000256" key="4">
    <source>
        <dbReference type="ARBA" id="ARBA00023015"/>
    </source>
</evidence>
<proteinExistence type="inferred from homology"/>
<dbReference type="Gene3D" id="1.10.10.10">
    <property type="entry name" value="Winged helix-like DNA-binding domain superfamily/Winged helix DNA-binding domain"/>
    <property type="match status" value="1"/>
</dbReference>
<dbReference type="GO" id="GO:0045892">
    <property type="term" value="P:negative regulation of DNA-templated transcription"/>
    <property type="evidence" value="ECO:0007669"/>
    <property type="project" value="TreeGrafter"/>
</dbReference>
<dbReference type="PANTHER" id="PTHR33202">
    <property type="entry name" value="ZINC UPTAKE REGULATION PROTEIN"/>
    <property type="match status" value="1"/>
</dbReference>